<dbReference type="InterPro" id="IPR038765">
    <property type="entry name" value="Papain-like_cys_pep_sf"/>
</dbReference>
<evidence type="ECO:0000313" key="11">
    <source>
        <dbReference type="Proteomes" id="UP001489902"/>
    </source>
</evidence>
<reference evidence="10 11" key="1">
    <citation type="submission" date="2024-04" db="EMBL/GenBank/DDBJ databases">
        <title>Complete genome sequence of Fusarium acuminatum.</title>
        <authorList>
            <person name="Lan B."/>
        </authorList>
    </citation>
    <scope>NUCLEOTIDE SEQUENCE [LARGE SCALE GENOMIC DNA]</scope>
    <source>
        <strain evidence="10">1A</strain>
    </source>
</reference>
<feature type="compositionally biased region" description="Acidic residues" evidence="6">
    <location>
        <begin position="111"/>
        <end position="120"/>
    </location>
</feature>
<dbReference type="Pfam" id="PF03835">
    <property type="entry name" value="Rad4"/>
    <property type="match status" value="1"/>
</dbReference>
<dbReference type="InterPro" id="IPR036985">
    <property type="entry name" value="Transglutaminase-like_sf"/>
</dbReference>
<dbReference type="InterPro" id="IPR018326">
    <property type="entry name" value="Rad4_beta-hairpin_dom1"/>
</dbReference>
<dbReference type="PANTHER" id="PTHR12135:SF0">
    <property type="entry name" value="DNA REPAIR PROTEIN COMPLEMENTING XP-C CELLS"/>
    <property type="match status" value="1"/>
</dbReference>
<feature type="compositionally biased region" description="Low complexity" evidence="6">
    <location>
        <begin position="9"/>
        <end position="20"/>
    </location>
</feature>
<feature type="region of interest" description="Disordered" evidence="6">
    <location>
        <begin position="344"/>
        <end position="366"/>
    </location>
</feature>
<keyword evidence="3" id="KW-0227">DNA damage</keyword>
<feature type="compositionally biased region" description="Basic and acidic residues" evidence="6">
    <location>
        <begin position="794"/>
        <end position="803"/>
    </location>
</feature>
<protein>
    <submittedName>
        <fullName evidence="10">Xeroderma pigmentosum group c complementing factor</fullName>
    </submittedName>
</protein>
<dbReference type="Proteomes" id="UP001489902">
    <property type="component" value="Chromosome 6"/>
</dbReference>
<accession>A0ABZ2X808</accession>
<evidence type="ECO:0000259" key="7">
    <source>
        <dbReference type="SMART" id="SM01030"/>
    </source>
</evidence>
<evidence type="ECO:0000259" key="9">
    <source>
        <dbReference type="SMART" id="SM01032"/>
    </source>
</evidence>
<comment type="similarity">
    <text evidence="2">Belongs to the XPC family.</text>
</comment>
<evidence type="ECO:0000259" key="8">
    <source>
        <dbReference type="SMART" id="SM01031"/>
    </source>
</evidence>
<dbReference type="Gene3D" id="3.30.70.2460">
    <property type="entry name" value="Rad4, beta-hairpin domain BHD3"/>
    <property type="match status" value="1"/>
</dbReference>
<dbReference type="Pfam" id="PF10403">
    <property type="entry name" value="BHD_1"/>
    <property type="match status" value="1"/>
</dbReference>
<evidence type="ECO:0000256" key="1">
    <source>
        <dbReference type="ARBA" id="ARBA00004123"/>
    </source>
</evidence>
<evidence type="ECO:0000256" key="4">
    <source>
        <dbReference type="ARBA" id="ARBA00023204"/>
    </source>
</evidence>
<dbReference type="EMBL" id="CP151265">
    <property type="protein sequence ID" value="WZH49242.1"/>
    <property type="molecule type" value="Genomic_DNA"/>
</dbReference>
<dbReference type="Gene3D" id="3.90.260.10">
    <property type="entry name" value="Transglutaminase-like"/>
    <property type="match status" value="1"/>
</dbReference>
<feature type="compositionally biased region" description="Acidic residues" evidence="6">
    <location>
        <begin position="83"/>
        <end position="96"/>
    </location>
</feature>
<dbReference type="InterPro" id="IPR004583">
    <property type="entry name" value="DNA_repair_Rad4"/>
</dbReference>
<feature type="domain" description="Rad4 beta-hairpin" evidence="7">
    <location>
        <begin position="545"/>
        <end position="602"/>
    </location>
</feature>
<evidence type="ECO:0000256" key="2">
    <source>
        <dbReference type="ARBA" id="ARBA00009525"/>
    </source>
</evidence>
<dbReference type="PANTHER" id="PTHR12135">
    <property type="entry name" value="DNA REPAIR PROTEIN XP-C / RAD4"/>
    <property type="match status" value="1"/>
</dbReference>
<name>A0ABZ2X808_9HYPO</name>
<dbReference type="SMART" id="SM01030">
    <property type="entry name" value="BHD_1"/>
    <property type="match status" value="1"/>
</dbReference>
<feature type="region of interest" description="Disordered" evidence="6">
    <location>
        <begin position="631"/>
        <end position="654"/>
    </location>
</feature>
<dbReference type="InterPro" id="IPR042488">
    <property type="entry name" value="Rad4_BHD3_sf"/>
</dbReference>
<dbReference type="Pfam" id="PF10405">
    <property type="entry name" value="BHD_3"/>
    <property type="match status" value="1"/>
</dbReference>
<sequence>MVGLKRPATRSSTRRGAAAAVPTGGEIYQDMLAEAGVNPREPSPERPLKRRRAGPSKPVSDTSSPAKPVSKKAQPAEPPQPEAAEEVDDEDEDIEFQDVVLPQPTMQTMELESDDEEGEEDVMFEDVDFTASLQDLGSKSEEPKSLELNLTAHQSSTSQGKRVAERRKPITREERKVRTDIHKTHLLCLLSHAARRNHWCNDGKVQDYLQPHLTDKTVNYLTPGAHLPQFGQTESLKTGLKQAENVWKTKYEVTERGLRRALWAEDPGQLQDVRTMLLDEASANRRYEPPEDMESCLDRDDFREAAKKLQGSRDVGAQLYCALLRGAGVRARLVCSLQPLACTSSAPSMPKPKQKQKKGLTKAEKNEQVRATLAKYQEMASAGYGSPNGGSSARRRLGHPNATAYNFTPTISPPKPQPTFETRKLIKESAYPVYWVEILDVGHQKWQPVDAVVTHTFWKPKALEPPITDKENFLSYVVAFEADGTAKDVTRRYAKAYTAKTRRSRVETASESGDVWWRQVMKLYGRRRRTDLDQIEDNELVGIEAREPMPRNVQDFKDHPVFALERHLRRNEVLAPGATPSGTVAAGSRGPLEKIYRRRDVKIARSADKWYRLGREVKSFEIPVKWLPKKIKPKNPLDDDRDEDAEGDAGTPVYTEDQTELYEPPSVRNGRVPKNKFGNIDVYVPSMVPKGGAHIIHEHAARAAFLAGVDYAPALTGFSFKGRHGTAVLNGIVVAKEYEEGVRTIIDSLGGLEQEMEDERRRHRAYRAWRKFLMALRIREQIWSGVDADERKAADDKAAKEAQIDQEIEDASSDVTEEFDMADDDDMGGGFMVD</sequence>
<organism evidence="10 11">
    <name type="scientific">Fusarium acuminatum</name>
    <dbReference type="NCBI Taxonomy" id="5515"/>
    <lineage>
        <taxon>Eukaryota</taxon>
        <taxon>Fungi</taxon>
        <taxon>Dikarya</taxon>
        <taxon>Ascomycota</taxon>
        <taxon>Pezizomycotina</taxon>
        <taxon>Sordariomycetes</taxon>
        <taxon>Hypocreomycetidae</taxon>
        <taxon>Hypocreales</taxon>
        <taxon>Nectriaceae</taxon>
        <taxon>Fusarium</taxon>
        <taxon>Fusarium tricinctum species complex</taxon>
    </lineage>
</organism>
<dbReference type="SUPFAM" id="SSF54001">
    <property type="entry name" value="Cysteine proteinases"/>
    <property type="match status" value="1"/>
</dbReference>
<dbReference type="InterPro" id="IPR018327">
    <property type="entry name" value="BHD_2"/>
</dbReference>
<dbReference type="InterPro" id="IPR018328">
    <property type="entry name" value="Rad4_beta-hairpin_dom3"/>
</dbReference>
<feature type="region of interest" description="Disordered" evidence="6">
    <location>
        <begin position="382"/>
        <end position="417"/>
    </location>
</feature>
<comment type="subcellular location">
    <subcellularLocation>
        <location evidence="1">Nucleus</location>
    </subcellularLocation>
</comment>
<feature type="region of interest" description="Disordered" evidence="6">
    <location>
        <begin position="1"/>
        <end position="120"/>
    </location>
</feature>
<evidence type="ECO:0000256" key="6">
    <source>
        <dbReference type="SAM" id="MobiDB-lite"/>
    </source>
</evidence>
<dbReference type="Gene3D" id="2.20.20.110">
    <property type="entry name" value="Rad4, beta-hairpin domain BHD1"/>
    <property type="match status" value="1"/>
</dbReference>
<proteinExistence type="inferred from homology"/>
<feature type="region of interest" description="Disordered" evidence="6">
    <location>
        <begin position="794"/>
        <end position="834"/>
    </location>
</feature>
<gene>
    <name evidence="10" type="ORF">QYS62_010438</name>
</gene>
<keyword evidence="11" id="KW-1185">Reference proteome</keyword>
<feature type="domain" description="Rad4 beta-hairpin" evidence="9">
    <location>
        <begin position="672"/>
        <end position="746"/>
    </location>
</feature>
<keyword evidence="5" id="KW-0539">Nucleus</keyword>
<dbReference type="SMART" id="SM01031">
    <property type="entry name" value="BHD_2"/>
    <property type="match status" value="1"/>
</dbReference>
<evidence type="ECO:0000256" key="3">
    <source>
        <dbReference type="ARBA" id="ARBA00022763"/>
    </source>
</evidence>
<feature type="compositionally biased region" description="Acidic residues" evidence="6">
    <location>
        <begin position="804"/>
        <end position="827"/>
    </location>
</feature>
<evidence type="ECO:0000256" key="5">
    <source>
        <dbReference type="ARBA" id="ARBA00023242"/>
    </source>
</evidence>
<evidence type="ECO:0000313" key="10">
    <source>
        <dbReference type="EMBL" id="WZH49242.1"/>
    </source>
</evidence>
<feature type="domain" description="Rad4 beta-hairpin" evidence="8">
    <location>
        <begin position="604"/>
        <end position="665"/>
    </location>
</feature>
<dbReference type="Pfam" id="PF10404">
    <property type="entry name" value="BHD_2"/>
    <property type="match status" value="1"/>
</dbReference>
<dbReference type="SMART" id="SM01032">
    <property type="entry name" value="BHD_3"/>
    <property type="match status" value="1"/>
</dbReference>
<keyword evidence="4" id="KW-0234">DNA repair</keyword>
<dbReference type="InterPro" id="IPR018325">
    <property type="entry name" value="Rad4/PNGase_transGLS-fold"/>
</dbReference>